<comment type="caution">
    <text evidence="2">The sequence shown here is derived from an EMBL/GenBank/DDBJ whole genome shotgun (WGS) entry which is preliminary data.</text>
</comment>
<protein>
    <submittedName>
        <fullName evidence="2">Uncharacterized protein</fullName>
    </submittedName>
</protein>
<feature type="chain" id="PRO_5046300042" evidence="1">
    <location>
        <begin position="25"/>
        <end position="480"/>
    </location>
</feature>
<keyword evidence="3" id="KW-1185">Reference proteome</keyword>
<organism evidence="2 3">
    <name type="scientific">Dyella acidisoli</name>
    <dbReference type="NCBI Taxonomy" id="1867834"/>
    <lineage>
        <taxon>Bacteria</taxon>
        <taxon>Pseudomonadati</taxon>
        <taxon>Pseudomonadota</taxon>
        <taxon>Gammaproteobacteria</taxon>
        <taxon>Lysobacterales</taxon>
        <taxon>Rhodanobacteraceae</taxon>
        <taxon>Dyella</taxon>
    </lineage>
</organism>
<evidence type="ECO:0000313" key="2">
    <source>
        <dbReference type="EMBL" id="GLQ92793.1"/>
    </source>
</evidence>
<dbReference type="Gene3D" id="2.60.120.260">
    <property type="entry name" value="Galactose-binding domain-like"/>
    <property type="match status" value="1"/>
</dbReference>
<dbReference type="Gene3D" id="1.50.10.20">
    <property type="match status" value="1"/>
</dbReference>
<accession>A0ABQ5XMK7</accession>
<gene>
    <name evidence="2" type="ORF">GCM10007901_17440</name>
</gene>
<keyword evidence="1" id="KW-0732">Signal</keyword>
<reference evidence="3" key="1">
    <citation type="journal article" date="2019" name="Int. J. Syst. Evol. Microbiol.">
        <title>The Global Catalogue of Microorganisms (GCM) 10K type strain sequencing project: providing services to taxonomists for standard genome sequencing and annotation.</title>
        <authorList>
            <consortium name="The Broad Institute Genomics Platform"/>
            <consortium name="The Broad Institute Genome Sequencing Center for Infectious Disease"/>
            <person name="Wu L."/>
            <person name="Ma J."/>
        </authorList>
    </citation>
    <scope>NUCLEOTIDE SEQUENCE [LARGE SCALE GENOMIC DNA]</scope>
    <source>
        <strain evidence="3">NBRC 111980</strain>
    </source>
</reference>
<dbReference type="EMBL" id="BSOB01000012">
    <property type="protein sequence ID" value="GLQ92793.1"/>
    <property type="molecule type" value="Genomic_DNA"/>
</dbReference>
<feature type="signal peptide" evidence="1">
    <location>
        <begin position="1"/>
        <end position="24"/>
    </location>
</feature>
<name>A0ABQ5XMK7_9GAMM</name>
<dbReference type="SUPFAM" id="SSF48208">
    <property type="entry name" value="Six-hairpin glycosidases"/>
    <property type="match status" value="1"/>
</dbReference>
<sequence>MTRLILACLALITVGAAPITFRQAGSDAVDAMVRVFYTGDGKWRECAAADCHASNQDWGVDSMTYTLWLDLKTTNDPKVPPLMGALEKTAPSYPAPCAEGVACSSWSDVPEWDSIAASREYEITHDPIALQKARAAFDFVEHAQVFARGACPAINYQLADGGTNQLKTLETDANGVKAALLLYEATHEQRYLTAASTRYASIRKYFLDPKVPLYSVYVFDDGKTCEQTPHRFFASVNGDMIWNGLHLYRATHNAAYLQESFATARVFDEHLSDPRGIFADLQAENDIVEPLVEAFYELATERHFKPAQQWLLRNAEAAWSARAHDGTFGRFFDGPAPTALTSVWQSNGGFALEVAAAAVSPNTTVSNTNDWSGAHFITSDITLNSEPITFDGSAIALIGTIGDNCCEPGHARVVVDDVETFDQTGIWQNKSSNGRHTPNSILFAWHWPKAGHHTISFMPGAANAKEGGAYLHLTGYSVLP</sequence>
<evidence type="ECO:0000256" key="1">
    <source>
        <dbReference type="SAM" id="SignalP"/>
    </source>
</evidence>
<evidence type="ECO:0000313" key="3">
    <source>
        <dbReference type="Proteomes" id="UP001156670"/>
    </source>
</evidence>
<dbReference type="InterPro" id="IPR008928">
    <property type="entry name" value="6-hairpin_glycosidase_sf"/>
</dbReference>
<dbReference type="Proteomes" id="UP001156670">
    <property type="component" value="Unassembled WGS sequence"/>
</dbReference>
<proteinExistence type="predicted"/>